<dbReference type="PANTHER" id="PTHR46238:SF8">
    <property type="entry name" value="ENDONUCLEASE_EXONUCLEASE_PHOSPHATASE DOMAIN-CONTAINING PROTEIN"/>
    <property type="match status" value="1"/>
</dbReference>
<reference evidence="2" key="2">
    <citation type="journal article" date="2017" name="J. Anim. Genet.">
        <title>Multiple reference genome sequences of hot pepper reveal the massive evolution of plant disease resistance genes by retroduplication.</title>
        <authorList>
            <person name="Kim S."/>
            <person name="Park J."/>
            <person name="Yeom S.-I."/>
            <person name="Kim Y.-M."/>
            <person name="Seo E."/>
            <person name="Kim K.-T."/>
            <person name="Kim M.-S."/>
            <person name="Lee J.M."/>
            <person name="Cheong K."/>
            <person name="Shin H.-S."/>
            <person name="Kim S.-B."/>
            <person name="Han K."/>
            <person name="Lee J."/>
            <person name="Park M."/>
            <person name="Lee H.-A."/>
            <person name="Lee H.-Y."/>
            <person name="Lee Y."/>
            <person name="Oh S."/>
            <person name="Lee J.H."/>
            <person name="Choi E."/>
            <person name="Choi E."/>
            <person name="Lee S.E."/>
            <person name="Jeon J."/>
            <person name="Kim H."/>
            <person name="Choi G."/>
            <person name="Song H."/>
            <person name="Lee J."/>
            <person name="Lee S.-C."/>
            <person name="Kwon J.-K."/>
            <person name="Lee H.-Y."/>
            <person name="Koo N."/>
            <person name="Hong Y."/>
            <person name="Kim R.W."/>
            <person name="Kang W.-H."/>
            <person name="Huh J.H."/>
            <person name="Kang B.-C."/>
            <person name="Yang T.-J."/>
            <person name="Lee Y.-H."/>
            <person name="Bennetzen J.L."/>
            <person name="Choi D."/>
        </authorList>
    </citation>
    <scope>NUCLEOTIDE SEQUENCE [LARGE SCALE GENOMIC DNA]</scope>
    <source>
        <strain evidence="2">cv. PBC81</strain>
    </source>
</reference>
<dbReference type="EMBL" id="MLFT02000011">
    <property type="protein sequence ID" value="PHT34208.1"/>
    <property type="molecule type" value="Genomic_DNA"/>
</dbReference>
<evidence type="ECO:0008006" key="3">
    <source>
        <dbReference type="Google" id="ProtNLM"/>
    </source>
</evidence>
<dbReference type="InterPro" id="IPR015915">
    <property type="entry name" value="Kelch-typ_b-propeller"/>
</dbReference>
<evidence type="ECO:0000313" key="1">
    <source>
        <dbReference type="EMBL" id="PHT34208.1"/>
    </source>
</evidence>
<accession>A0A2G2VML2</accession>
<organism evidence="1 2">
    <name type="scientific">Capsicum baccatum</name>
    <name type="common">Peruvian pepper</name>
    <dbReference type="NCBI Taxonomy" id="33114"/>
    <lineage>
        <taxon>Eukaryota</taxon>
        <taxon>Viridiplantae</taxon>
        <taxon>Streptophyta</taxon>
        <taxon>Embryophyta</taxon>
        <taxon>Tracheophyta</taxon>
        <taxon>Spermatophyta</taxon>
        <taxon>Magnoliopsida</taxon>
        <taxon>eudicotyledons</taxon>
        <taxon>Gunneridae</taxon>
        <taxon>Pentapetalae</taxon>
        <taxon>asterids</taxon>
        <taxon>lamiids</taxon>
        <taxon>Solanales</taxon>
        <taxon>Solanaceae</taxon>
        <taxon>Solanoideae</taxon>
        <taxon>Capsiceae</taxon>
        <taxon>Capsicum</taxon>
    </lineage>
</organism>
<name>A0A2G2VML2_CAPBA</name>
<evidence type="ECO:0000313" key="2">
    <source>
        <dbReference type="Proteomes" id="UP000224567"/>
    </source>
</evidence>
<dbReference type="STRING" id="33114.A0A2G2VML2"/>
<dbReference type="SUPFAM" id="SSF117281">
    <property type="entry name" value="Kelch motif"/>
    <property type="match status" value="1"/>
</dbReference>
<comment type="caution">
    <text evidence="1">The sequence shown here is derived from an EMBL/GenBank/DDBJ whole genome shotgun (WGS) entry which is preliminary data.</text>
</comment>
<dbReference type="Pfam" id="PF01344">
    <property type="entry name" value="Kelch_1"/>
    <property type="match status" value="1"/>
</dbReference>
<sequence>MCGLTREDRVRNEIIQEKVGVTSVEDKMREERLRWFGHVMRRGSDAPVRRCEMLALDGFKRSRGRPKKYWREMIRHGMEILQITEDMTLDMKVWKSRIRVDGYVPASYVSKSWSQAITSSLRCFNKPKPWLFIHTQCTRSPYDISVHAYDPRSHVWIKISQPSIKYVSALRSSHSNLLYMLSPSKLSFSFEPMNLTWHHVDAPQVWRTDPIVAHVGGSIIIAGGTCDFEDDPLAVEIYNTETRTWEMCESMPDILKDSAASTWLSIATTGDKLYISEKFTGVTYCFDPKTKKWSGPYELRPEPRIFHSIVGFSNNRLILIGMIGDTENVTGVKIWKVDTQSFECHVLGEMPSALIQKVQSETFGVSSITVCLAGDYAYMSKSSEMAEEIVGCEFKNGGGLRWWSMKNAAAGDGSRSERVVFTCSVIGLGNLKRAVSSENRKFAVKL</sequence>
<protein>
    <recommendedName>
        <fullName evidence="3">F-box/kelch-repeat protein</fullName>
    </recommendedName>
</protein>
<dbReference type="OrthoDB" id="1854110at2759"/>
<dbReference type="Gene3D" id="2.120.10.80">
    <property type="entry name" value="Kelch-type beta propeller"/>
    <property type="match status" value="1"/>
</dbReference>
<dbReference type="AlphaFoldDB" id="A0A2G2VML2"/>
<proteinExistence type="predicted"/>
<dbReference type="Proteomes" id="UP000224567">
    <property type="component" value="Unassembled WGS sequence"/>
</dbReference>
<keyword evidence="2" id="KW-1185">Reference proteome</keyword>
<dbReference type="InterPro" id="IPR006652">
    <property type="entry name" value="Kelch_1"/>
</dbReference>
<dbReference type="PANTHER" id="PTHR46238">
    <property type="entry name" value="REVERSE TRANSCRIPTASE DOMAIN-CONTAINING PROTEIN"/>
    <property type="match status" value="1"/>
</dbReference>
<gene>
    <name evidence="1" type="ORF">CQW23_26008</name>
</gene>
<reference evidence="1 2" key="1">
    <citation type="journal article" date="2017" name="Genome Biol.">
        <title>New reference genome sequences of hot pepper reveal the massive evolution of plant disease-resistance genes by retroduplication.</title>
        <authorList>
            <person name="Kim S."/>
            <person name="Park J."/>
            <person name="Yeom S.I."/>
            <person name="Kim Y.M."/>
            <person name="Seo E."/>
            <person name="Kim K.T."/>
            <person name="Kim M.S."/>
            <person name="Lee J.M."/>
            <person name="Cheong K."/>
            <person name="Shin H.S."/>
            <person name="Kim S.B."/>
            <person name="Han K."/>
            <person name="Lee J."/>
            <person name="Park M."/>
            <person name="Lee H.A."/>
            <person name="Lee H.Y."/>
            <person name="Lee Y."/>
            <person name="Oh S."/>
            <person name="Lee J.H."/>
            <person name="Choi E."/>
            <person name="Choi E."/>
            <person name="Lee S.E."/>
            <person name="Jeon J."/>
            <person name="Kim H."/>
            <person name="Choi G."/>
            <person name="Song H."/>
            <person name="Lee J."/>
            <person name="Lee S.C."/>
            <person name="Kwon J.K."/>
            <person name="Lee H.Y."/>
            <person name="Koo N."/>
            <person name="Hong Y."/>
            <person name="Kim R.W."/>
            <person name="Kang W.H."/>
            <person name="Huh J.H."/>
            <person name="Kang B.C."/>
            <person name="Yang T.J."/>
            <person name="Lee Y.H."/>
            <person name="Bennetzen J.L."/>
            <person name="Choi D."/>
        </authorList>
    </citation>
    <scope>NUCLEOTIDE SEQUENCE [LARGE SCALE GENOMIC DNA]</scope>
    <source>
        <strain evidence="2">cv. PBC81</strain>
    </source>
</reference>